<dbReference type="Pfam" id="PF00075">
    <property type="entry name" value="RNase_H"/>
    <property type="match status" value="1"/>
</dbReference>
<evidence type="ECO:0000256" key="3">
    <source>
        <dbReference type="ARBA" id="ARBA00004065"/>
    </source>
</evidence>
<evidence type="ECO:0000256" key="12">
    <source>
        <dbReference type="PIRNR" id="PIRNR037839"/>
    </source>
</evidence>
<dbReference type="Proteomes" id="UP000193431">
    <property type="component" value="Chromosome"/>
</dbReference>
<dbReference type="EMBL" id="CP019344">
    <property type="protein sequence ID" value="ARN78834.1"/>
    <property type="molecule type" value="Genomic_DNA"/>
</dbReference>
<keyword evidence="7 12" id="KW-0540">Nuclease</keyword>
<dbReference type="FunFam" id="3.40.970.10:FF:000002">
    <property type="entry name" value="Ribonuclease H"/>
    <property type="match status" value="1"/>
</dbReference>
<evidence type="ECO:0000256" key="2">
    <source>
        <dbReference type="ARBA" id="ARBA00001946"/>
    </source>
</evidence>
<dbReference type="InterPro" id="IPR037056">
    <property type="entry name" value="RNase_H1_N_sf"/>
</dbReference>
<accession>A0A1W6MML0</accession>
<feature type="binding site" evidence="13">
    <location>
        <position position="84"/>
    </location>
    <ligand>
        <name>Mg(2+)</name>
        <dbReference type="ChEBI" id="CHEBI:18420"/>
        <label>1</label>
    </ligand>
</feature>
<dbReference type="InterPro" id="IPR017290">
    <property type="entry name" value="RNase_H_bac"/>
</dbReference>
<dbReference type="PROSITE" id="PS50879">
    <property type="entry name" value="RNASE_H_1"/>
    <property type="match status" value="1"/>
</dbReference>
<dbReference type="InterPro" id="IPR050092">
    <property type="entry name" value="RNase_H"/>
</dbReference>
<keyword evidence="12" id="KW-0963">Cytoplasm</keyword>
<evidence type="ECO:0000256" key="11">
    <source>
        <dbReference type="ARBA" id="ARBA00022842"/>
    </source>
</evidence>
<dbReference type="EC" id="3.1.26.4" evidence="5 12"/>
<keyword evidence="10 12" id="KW-0378">Hydrolase</keyword>
<dbReference type="SUPFAM" id="SSF55658">
    <property type="entry name" value="L9 N-domain-like"/>
    <property type="match status" value="1"/>
</dbReference>
<dbReference type="InterPro" id="IPR036397">
    <property type="entry name" value="RNaseH_sf"/>
</dbReference>
<dbReference type="OrthoDB" id="9811552at2"/>
<dbReference type="AlphaFoldDB" id="A0A1W6MML0"/>
<reference evidence="15 16" key="1">
    <citation type="submission" date="2016-11" db="EMBL/GenBank/DDBJ databases">
        <title>Trade-off between light-utilization and light-protection in marine flavobacteria.</title>
        <authorList>
            <person name="Kumagai Y."/>
        </authorList>
    </citation>
    <scope>NUCLEOTIDE SEQUENCE [LARGE SCALE GENOMIC DNA]</scope>
    <source>
        <strain evidence="15 16">JCM 13191</strain>
    </source>
</reference>
<feature type="binding site" evidence="13">
    <location>
        <position position="122"/>
    </location>
    <ligand>
        <name>Mg(2+)</name>
        <dbReference type="ChEBI" id="CHEBI:18420"/>
        <label>2</label>
    </ligand>
</feature>
<dbReference type="Pfam" id="PF01693">
    <property type="entry name" value="Cauli_VI"/>
    <property type="match status" value="1"/>
</dbReference>
<evidence type="ECO:0000313" key="15">
    <source>
        <dbReference type="EMBL" id="ARN78834.1"/>
    </source>
</evidence>
<dbReference type="PANTHER" id="PTHR10642">
    <property type="entry name" value="RIBONUCLEASE H1"/>
    <property type="match status" value="1"/>
</dbReference>
<evidence type="ECO:0000259" key="14">
    <source>
        <dbReference type="PROSITE" id="PS50879"/>
    </source>
</evidence>
<dbReference type="PANTHER" id="PTHR10642:SF26">
    <property type="entry name" value="RIBONUCLEASE H1"/>
    <property type="match status" value="1"/>
</dbReference>
<proteinExistence type="inferred from homology"/>
<dbReference type="STRING" id="331648.BST97_13000"/>
<evidence type="ECO:0000256" key="9">
    <source>
        <dbReference type="ARBA" id="ARBA00022759"/>
    </source>
</evidence>
<evidence type="ECO:0000256" key="7">
    <source>
        <dbReference type="ARBA" id="ARBA00022722"/>
    </source>
</evidence>
<organism evidence="15 16">
    <name type="scientific">Nonlabens spongiae</name>
    <dbReference type="NCBI Taxonomy" id="331648"/>
    <lineage>
        <taxon>Bacteria</taxon>
        <taxon>Pseudomonadati</taxon>
        <taxon>Bacteroidota</taxon>
        <taxon>Flavobacteriia</taxon>
        <taxon>Flavobacteriales</taxon>
        <taxon>Flavobacteriaceae</taxon>
        <taxon>Nonlabens</taxon>
    </lineage>
</organism>
<feature type="binding site" evidence="13">
    <location>
        <position position="145"/>
    </location>
    <ligand>
        <name>Mg(2+)</name>
        <dbReference type="ChEBI" id="CHEBI:18420"/>
        <label>2</label>
    </ligand>
</feature>
<evidence type="ECO:0000256" key="13">
    <source>
        <dbReference type="PIRSR" id="PIRSR037839-1"/>
    </source>
</evidence>
<evidence type="ECO:0000256" key="5">
    <source>
        <dbReference type="ARBA" id="ARBA00012180"/>
    </source>
</evidence>
<dbReference type="GO" id="GO:0003676">
    <property type="term" value="F:nucleic acid binding"/>
    <property type="evidence" value="ECO:0007669"/>
    <property type="project" value="UniProtKB-UniRule"/>
</dbReference>
<dbReference type="SUPFAM" id="SSF53098">
    <property type="entry name" value="Ribonuclease H-like"/>
    <property type="match status" value="1"/>
</dbReference>
<keyword evidence="11 12" id="KW-0460">Magnesium</keyword>
<keyword evidence="13" id="KW-0464">Manganese</keyword>
<protein>
    <recommendedName>
        <fullName evidence="6 12">Ribonuclease H</fullName>
        <ecNumber evidence="5 12">3.1.26.4</ecNumber>
    </recommendedName>
</protein>
<comment type="subcellular location">
    <subcellularLocation>
        <location evidence="12">Cytoplasm</location>
    </subcellularLocation>
</comment>
<keyword evidence="16" id="KW-1185">Reference proteome</keyword>
<comment type="cofactor">
    <cofactor evidence="13">
        <name>Mn(2+)</name>
        <dbReference type="ChEBI" id="CHEBI:29035"/>
    </cofactor>
    <cofactor evidence="13">
        <name>Mg(2+)</name>
        <dbReference type="ChEBI" id="CHEBI:18420"/>
    </cofactor>
    <text evidence="13">Binds 2 metal ions per subunit. Manganese or magnesium.</text>
</comment>
<comment type="similarity">
    <text evidence="4 12">Belongs to the RNase H family.</text>
</comment>
<dbReference type="GO" id="GO:0043137">
    <property type="term" value="P:DNA replication, removal of RNA primer"/>
    <property type="evidence" value="ECO:0007669"/>
    <property type="project" value="TreeGrafter"/>
</dbReference>
<dbReference type="InterPro" id="IPR009027">
    <property type="entry name" value="Ribosomal_bL9/RNase_H1_N"/>
</dbReference>
<feature type="binding site" evidence="13">
    <location>
        <position position="205"/>
    </location>
    <ligand>
        <name>Mg(2+)</name>
        <dbReference type="ChEBI" id="CHEBI:18420"/>
        <label>1</label>
    </ligand>
</feature>
<dbReference type="GO" id="GO:0005737">
    <property type="term" value="C:cytoplasm"/>
    <property type="evidence" value="ECO:0007669"/>
    <property type="project" value="UniProtKB-SubCell"/>
</dbReference>
<dbReference type="InterPro" id="IPR011320">
    <property type="entry name" value="RNase_H1_N"/>
</dbReference>
<comment type="cofactor">
    <cofactor evidence="2">
        <name>Mg(2+)</name>
        <dbReference type="ChEBI" id="CHEBI:18420"/>
    </cofactor>
</comment>
<evidence type="ECO:0000256" key="6">
    <source>
        <dbReference type="ARBA" id="ARBA00017721"/>
    </source>
</evidence>
<dbReference type="Gene3D" id="3.40.970.10">
    <property type="entry name" value="Ribonuclease H1, N-terminal domain"/>
    <property type="match status" value="1"/>
</dbReference>
<evidence type="ECO:0000256" key="1">
    <source>
        <dbReference type="ARBA" id="ARBA00000077"/>
    </source>
</evidence>
<evidence type="ECO:0000256" key="8">
    <source>
        <dbReference type="ARBA" id="ARBA00022723"/>
    </source>
</evidence>
<evidence type="ECO:0000256" key="10">
    <source>
        <dbReference type="ARBA" id="ARBA00022801"/>
    </source>
</evidence>
<dbReference type="InterPro" id="IPR002156">
    <property type="entry name" value="RNaseH_domain"/>
</dbReference>
<dbReference type="Gene3D" id="3.30.420.10">
    <property type="entry name" value="Ribonuclease H-like superfamily/Ribonuclease H"/>
    <property type="match status" value="1"/>
</dbReference>
<keyword evidence="9 12" id="KW-0255">Endonuclease</keyword>
<gene>
    <name evidence="15" type="ORF">BST97_13000</name>
</gene>
<keyword evidence="8 12" id="KW-0479">Metal-binding</keyword>
<name>A0A1W6MML0_9FLAO</name>
<dbReference type="GO" id="GO:0046872">
    <property type="term" value="F:metal ion binding"/>
    <property type="evidence" value="ECO:0007669"/>
    <property type="project" value="UniProtKB-KW"/>
</dbReference>
<comment type="catalytic activity">
    <reaction evidence="1 12">
        <text>Endonucleolytic cleavage to 5'-phosphomonoester.</text>
        <dbReference type="EC" id="3.1.26.4"/>
    </reaction>
</comment>
<dbReference type="PIRSF" id="PIRSF037839">
    <property type="entry name" value="Ribonuclease_H"/>
    <property type="match status" value="1"/>
</dbReference>
<dbReference type="GO" id="GO:0004523">
    <property type="term" value="F:RNA-DNA hybrid ribonuclease activity"/>
    <property type="evidence" value="ECO:0007669"/>
    <property type="project" value="UniProtKB-UniRule"/>
</dbReference>
<sequence>MASKKFYAVWEGHNPGVYDNWKACQQQIKNYPQAKYKSFPTKKEAEEALNGNYWQHVGKPKKPSINPELVKKVGQPILNSLAVDAACSGNPGTMEYRGVYTHNAQEIFKKGPFKKSTNNIGEFLALVHVLALCKKHGDDRPIYSDSRTAMSWVRKKAVKTTLQKTAVNKDSFELMDRALSWLQNNSYKNKILKWETKAWGEIPADFGRK</sequence>
<evidence type="ECO:0000313" key="16">
    <source>
        <dbReference type="Proteomes" id="UP000193431"/>
    </source>
</evidence>
<comment type="function">
    <text evidence="3 12">Endonuclease that specifically degrades the RNA of RNA-DNA hybrids.</text>
</comment>
<evidence type="ECO:0000256" key="4">
    <source>
        <dbReference type="ARBA" id="ARBA00005300"/>
    </source>
</evidence>
<dbReference type="InterPro" id="IPR012337">
    <property type="entry name" value="RNaseH-like_sf"/>
</dbReference>
<dbReference type="RefSeq" id="WP_085767640.1">
    <property type="nucleotide sequence ID" value="NZ_CP019344.1"/>
</dbReference>
<feature type="domain" description="RNase H type-1" evidence="14">
    <location>
        <begin position="75"/>
        <end position="209"/>
    </location>
</feature>